<evidence type="ECO:0000313" key="5">
    <source>
        <dbReference type="Proteomes" id="UP001162889"/>
    </source>
</evidence>
<reference evidence="2" key="1">
    <citation type="submission" date="2021-07" db="EMBL/GenBank/DDBJ databases">
        <title>Characterization of violacein-producing bacteria and related species.</title>
        <authorList>
            <person name="Wilson H.S."/>
            <person name="De Leon M.E."/>
        </authorList>
    </citation>
    <scope>NUCLEOTIDE SEQUENCE</scope>
    <source>
        <strain evidence="2">HSC-15S17</strain>
    </source>
</reference>
<evidence type="ECO:0000313" key="2">
    <source>
        <dbReference type="EMBL" id="MBV6324099.1"/>
    </source>
</evidence>
<dbReference type="RefSeq" id="WP_217945052.1">
    <property type="nucleotide sequence ID" value="NZ_JAHTGR010000015.1"/>
</dbReference>
<proteinExistence type="predicted"/>
<evidence type="ECO:0000313" key="3">
    <source>
        <dbReference type="EMBL" id="MCP2011969.1"/>
    </source>
</evidence>
<feature type="chain" id="PRO_5041261900" evidence="1">
    <location>
        <begin position="26"/>
        <end position="136"/>
    </location>
</feature>
<accession>A0AA41L5G1</accession>
<evidence type="ECO:0000256" key="1">
    <source>
        <dbReference type="SAM" id="SignalP"/>
    </source>
</evidence>
<dbReference type="EMBL" id="JAHTGR010000015">
    <property type="protein sequence ID" value="MBV6324099.1"/>
    <property type="molecule type" value="Genomic_DNA"/>
</dbReference>
<name>A0AA41L5G1_9BURK</name>
<keyword evidence="5" id="KW-1185">Reference proteome</keyword>
<evidence type="ECO:0000313" key="4">
    <source>
        <dbReference type="Proteomes" id="UP001155901"/>
    </source>
</evidence>
<dbReference type="Proteomes" id="UP001155901">
    <property type="component" value="Unassembled WGS sequence"/>
</dbReference>
<gene>
    <name evidence="2" type="ORF">KVP70_24480</name>
    <name evidence="3" type="ORF">L1274_005723</name>
</gene>
<keyword evidence="1" id="KW-0732">Signal</keyword>
<organism evidence="2 4">
    <name type="scientific">Duganella violaceipulchra</name>
    <dbReference type="NCBI Taxonomy" id="2849652"/>
    <lineage>
        <taxon>Bacteria</taxon>
        <taxon>Pseudomonadati</taxon>
        <taxon>Pseudomonadota</taxon>
        <taxon>Betaproteobacteria</taxon>
        <taxon>Burkholderiales</taxon>
        <taxon>Oxalobacteraceae</taxon>
        <taxon>Telluria group</taxon>
        <taxon>Duganella</taxon>
    </lineage>
</organism>
<reference evidence="3" key="2">
    <citation type="submission" date="2022-03" db="EMBL/GenBank/DDBJ databases">
        <title>Genome Encyclopedia of Bacteria and Archaea VI: Functional Genomics of Type Strains.</title>
        <authorList>
            <person name="Whitman W."/>
        </authorList>
    </citation>
    <scope>NUCLEOTIDE SEQUENCE</scope>
    <source>
        <strain evidence="3">HSC-15S17</strain>
    </source>
</reference>
<protein>
    <submittedName>
        <fullName evidence="2">Uncharacterized protein</fullName>
    </submittedName>
</protein>
<dbReference type="EMBL" id="JALJZU010000013">
    <property type="protein sequence ID" value="MCP2011969.1"/>
    <property type="molecule type" value="Genomic_DNA"/>
</dbReference>
<dbReference type="AlphaFoldDB" id="A0AA41L5G1"/>
<feature type="signal peptide" evidence="1">
    <location>
        <begin position="1"/>
        <end position="25"/>
    </location>
</feature>
<sequence length="136" mass="14228">MTRSTMVCVVMAAVLAASMAGVVRAQENLPAAVEAMRGRHWHGGECCGWTWDWVQQSGPNFSGTFRNPNGQQLQEPSIIISIVGNQVQITRAGGSAAGGCTYIGTIRVGSAEGTYACAGKPAGPWAATIYQTAPSR</sequence>
<dbReference type="Proteomes" id="UP001162889">
    <property type="component" value="Unassembled WGS sequence"/>
</dbReference>
<comment type="caution">
    <text evidence="2">The sequence shown here is derived from an EMBL/GenBank/DDBJ whole genome shotgun (WGS) entry which is preliminary data.</text>
</comment>